<dbReference type="PANTHER" id="PTHR43335:SF4">
    <property type="entry name" value="ABC TRANSPORTER, ATP-BINDING PROTEIN"/>
    <property type="match status" value="1"/>
</dbReference>
<dbReference type="PROSITE" id="PS00211">
    <property type="entry name" value="ABC_TRANSPORTER_1"/>
    <property type="match status" value="1"/>
</dbReference>
<keyword evidence="4 6" id="KW-0067">ATP-binding</keyword>
<evidence type="ECO:0000256" key="1">
    <source>
        <dbReference type="ARBA" id="ARBA00005417"/>
    </source>
</evidence>
<comment type="caution">
    <text evidence="6">The sequence shown here is derived from an EMBL/GenBank/DDBJ whole genome shotgun (WGS) entry which is preliminary data.</text>
</comment>
<dbReference type="InterPro" id="IPR017871">
    <property type="entry name" value="ABC_transporter-like_CS"/>
</dbReference>
<sequence>MIELDALTKRYGGTVAVDGLTFTVKPGRVTGFLGPNGAGKSTTMRMIVGLDRPTSGAATVNGRPYAALRSPLRHVGAMLDASQLHKGRSGYAHLHALAETHRIPRSRITEVLDLVGMSTAARRRAGGYSLGMSQRLGIAAALLGDPEVVILDEPVNGLDPDGVLWIRTLLRDLADEGRTVLVSSHLMSEMAVTAEHLLIIGRGRLLADTGVDELIDRVQVGSVLVRSPDSGLTDALTRRGASVETDATGALTVRGLTAAEIGDVARDERLALTELTPHRASLEEAYMDLTREAVEYA</sequence>
<dbReference type="EMBL" id="VIRS01000007">
    <property type="protein sequence ID" value="TQS44833.1"/>
    <property type="molecule type" value="Genomic_DNA"/>
</dbReference>
<dbReference type="PROSITE" id="PS50893">
    <property type="entry name" value="ABC_TRANSPORTER_2"/>
    <property type="match status" value="1"/>
</dbReference>
<dbReference type="InterPro" id="IPR027417">
    <property type="entry name" value="P-loop_NTPase"/>
</dbReference>
<organism evidence="6 7">
    <name type="scientific">Cryptosporangium phraense</name>
    <dbReference type="NCBI Taxonomy" id="2593070"/>
    <lineage>
        <taxon>Bacteria</taxon>
        <taxon>Bacillati</taxon>
        <taxon>Actinomycetota</taxon>
        <taxon>Actinomycetes</taxon>
        <taxon>Cryptosporangiales</taxon>
        <taxon>Cryptosporangiaceae</taxon>
        <taxon>Cryptosporangium</taxon>
    </lineage>
</organism>
<dbReference type="SMART" id="SM00382">
    <property type="entry name" value="AAA"/>
    <property type="match status" value="1"/>
</dbReference>
<dbReference type="AlphaFoldDB" id="A0A545AU61"/>
<evidence type="ECO:0000256" key="2">
    <source>
        <dbReference type="ARBA" id="ARBA00022448"/>
    </source>
</evidence>
<dbReference type="SUPFAM" id="SSF52540">
    <property type="entry name" value="P-loop containing nucleoside triphosphate hydrolases"/>
    <property type="match status" value="1"/>
</dbReference>
<evidence type="ECO:0000313" key="6">
    <source>
        <dbReference type="EMBL" id="TQS44833.1"/>
    </source>
</evidence>
<name>A0A545AU61_9ACTN</name>
<keyword evidence="2" id="KW-0813">Transport</keyword>
<dbReference type="GO" id="GO:0005524">
    <property type="term" value="F:ATP binding"/>
    <property type="evidence" value="ECO:0007669"/>
    <property type="project" value="UniProtKB-KW"/>
</dbReference>
<evidence type="ECO:0000313" key="7">
    <source>
        <dbReference type="Proteomes" id="UP000317982"/>
    </source>
</evidence>
<reference evidence="6 7" key="1">
    <citation type="submission" date="2019-07" db="EMBL/GenBank/DDBJ databases">
        <title>Cryptosporangium phraense sp. nov., isolated from plant litter.</title>
        <authorList>
            <person name="Suriyachadkun C."/>
        </authorList>
    </citation>
    <scope>NUCLEOTIDE SEQUENCE [LARGE SCALE GENOMIC DNA]</scope>
    <source>
        <strain evidence="6 7">A-T 5661</strain>
    </source>
</reference>
<evidence type="ECO:0000256" key="4">
    <source>
        <dbReference type="ARBA" id="ARBA00022840"/>
    </source>
</evidence>
<dbReference type="RefSeq" id="WP_142704814.1">
    <property type="nucleotide sequence ID" value="NZ_VIRS01000007.1"/>
</dbReference>
<accession>A0A545AU61</accession>
<feature type="domain" description="ABC transporter" evidence="5">
    <location>
        <begin position="2"/>
        <end position="227"/>
    </location>
</feature>
<keyword evidence="7" id="KW-1185">Reference proteome</keyword>
<comment type="similarity">
    <text evidence="1">Belongs to the ABC transporter superfamily.</text>
</comment>
<proteinExistence type="inferred from homology"/>
<dbReference type="InParanoid" id="A0A545AU61"/>
<dbReference type="InterPro" id="IPR003439">
    <property type="entry name" value="ABC_transporter-like_ATP-bd"/>
</dbReference>
<protein>
    <submittedName>
        <fullName evidence="6">ATP-binding cassette domain-containing protein</fullName>
    </submittedName>
</protein>
<dbReference type="PANTHER" id="PTHR43335">
    <property type="entry name" value="ABC TRANSPORTER, ATP-BINDING PROTEIN"/>
    <property type="match status" value="1"/>
</dbReference>
<dbReference type="InterPro" id="IPR003593">
    <property type="entry name" value="AAA+_ATPase"/>
</dbReference>
<keyword evidence="3" id="KW-0547">Nucleotide-binding</keyword>
<dbReference type="OrthoDB" id="9804819at2"/>
<gene>
    <name evidence="6" type="ORF">FL583_12835</name>
</gene>
<evidence type="ECO:0000256" key="3">
    <source>
        <dbReference type="ARBA" id="ARBA00022741"/>
    </source>
</evidence>
<evidence type="ECO:0000259" key="5">
    <source>
        <dbReference type="PROSITE" id="PS50893"/>
    </source>
</evidence>
<dbReference type="Pfam" id="PF00005">
    <property type="entry name" value="ABC_tran"/>
    <property type="match status" value="1"/>
</dbReference>
<dbReference type="Proteomes" id="UP000317982">
    <property type="component" value="Unassembled WGS sequence"/>
</dbReference>
<dbReference type="Gene3D" id="3.40.50.300">
    <property type="entry name" value="P-loop containing nucleotide triphosphate hydrolases"/>
    <property type="match status" value="1"/>
</dbReference>
<dbReference type="GO" id="GO:0016887">
    <property type="term" value="F:ATP hydrolysis activity"/>
    <property type="evidence" value="ECO:0007669"/>
    <property type="project" value="InterPro"/>
</dbReference>